<evidence type="ECO:0000313" key="7">
    <source>
        <dbReference type="Proteomes" id="UP001500575"/>
    </source>
</evidence>
<dbReference type="Pfam" id="PF00578">
    <property type="entry name" value="AhpC-TSA"/>
    <property type="match status" value="1"/>
</dbReference>
<evidence type="ECO:0000256" key="3">
    <source>
        <dbReference type="ARBA" id="ARBA00023002"/>
    </source>
</evidence>
<gene>
    <name evidence="6" type="ORF">GCM10009843_02330</name>
</gene>
<keyword evidence="7" id="KW-1185">Reference proteome</keyword>
<dbReference type="InterPro" id="IPR050455">
    <property type="entry name" value="Tpx_Peroxidase_subfamily"/>
</dbReference>
<protein>
    <submittedName>
        <fullName evidence="6">Peroxiredoxin</fullName>
    </submittedName>
</protein>
<evidence type="ECO:0000256" key="2">
    <source>
        <dbReference type="ARBA" id="ARBA00022862"/>
    </source>
</evidence>
<proteinExistence type="predicted"/>
<keyword evidence="2" id="KW-0049">Antioxidant</keyword>
<dbReference type="PROSITE" id="PS51352">
    <property type="entry name" value="THIOREDOXIN_2"/>
    <property type="match status" value="1"/>
</dbReference>
<evidence type="ECO:0000256" key="4">
    <source>
        <dbReference type="ARBA" id="ARBA00023284"/>
    </source>
</evidence>
<feature type="domain" description="Thioredoxin" evidence="5">
    <location>
        <begin position="32"/>
        <end position="182"/>
    </location>
</feature>
<dbReference type="Proteomes" id="UP001500575">
    <property type="component" value="Unassembled WGS sequence"/>
</dbReference>
<dbReference type="RefSeq" id="WP_344301682.1">
    <property type="nucleotide sequence ID" value="NZ_BAAAQQ010000001.1"/>
</dbReference>
<dbReference type="EMBL" id="BAAAQQ010000001">
    <property type="protein sequence ID" value="GAA2114051.1"/>
    <property type="molecule type" value="Genomic_DNA"/>
</dbReference>
<sequence length="182" mass="20308">MRSPDPLADQLADRLPDRLADPVLEPVVEPGISLGSIAPDFELRDQFGQDVRLSSFRGRKAVALVFYPFAFSGVCTSEMSGIKARLESFLTFDSEVLAISCDPVYSLRAFADADGLNFPLLSDYWPHGQVTRSYQVFDEARGCPQRSSYVIDRDGVVRWSVHHASPFGRDLDEHVRVLESLV</sequence>
<organism evidence="6 7">
    <name type="scientific">Nocardioides bigeumensis</name>
    <dbReference type="NCBI Taxonomy" id="433657"/>
    <lineage>
        <taxon>Bacteria</taxon>
        <taxon>Bacillati</taxon>
        <taxon>Actinomycetota</taxon>
        <taxon>Actinomycetes</taxon>
        <taxon>Propionibacteriales</taxon>
        <taxon>Nocardioidaceae</taxon>
        <taxon>Nocardioides</taxon>
    </lineage>
</organism>
<dbReference type="Gene3D" id="3.40.30.10">
    <property type="entry name" value="Glutaredoxin"/>
    <property type="match status" value="1"/>
</dbReference>
<evidence type="ECO:0000313" key="6">
    <source>
        <dbReference type="EMBL" id="GAA2114051.1"/>
    </source>
</evidence>
<keyword evidence="1" id="KW-0575">Peroxidase</keyword>
<dbReference type="CDD" id="cd03018">
    <property type="entry name" value="PRX_AhpE_like"/>
    <property type="match status" value="1"/>
</dbReference>
<name>A0ABP5JE05_9ACTN</name>
<dbReference type="InterPro" id="IPR013766">
    <property type="entry name" value="Thioredoxin_domain"/>
</dbReference>
<dbReference type="InterPro" id="IPR036249">
    <property type="entry name" value="Thioredoxin-like_sf"/>
</dbReference>
<dbReference type="PANTHER" id="PTHR43110:SF1">
    <property type="entry name" value="THIOL PEROXIDASE"/>
    <property type="match status" value="1"/>
</dbReference>
<evidence type="ECO:0000259" key="5">
    <source>
        <dbReference type="PROSITE" id="PS51352"/>
    </source>
</evidence>
<keyword evidence="4" id="KW-0676">Redox-active center</keyword>
<keyword evidence="3" id="KW-0560">Oxidoreductase</keyword>
<comment type="caution">
    <text evidence="6">The sequence shown here is derived from an EMBL/GenBank/DDBJ whole genome shotgun (WGS) entry which is preliminary data.</text>
</comment>
<accession>A0ABP5JE05</accession>
<dbReference type="PIRSF" id="PIRSF000239">
    <property type="entry name" value="AHPC"/>
    <property type="match status" value="1"/>
</dbReference>
<reference evidence="7" key="1">
    <citation type="journal article" date="2019" name="Int. J. Syst. Evol. Microbiol.">
        <title>The Global Catalogue of Microorganisms (GCM) 10K type strain sequencing project: providing services to taxonomists for standard genome sequencing and annotation.</title>
        <authorList>
            <consortium name="The Broad Institute Genomics Platform"/>
            <consortium name="The Broad Institute Genome Sequencing Center for Infectious Disease"/>
            <person name="Wu L."/>
            <person name="Ma J."/>
        </authorList>
    </citation>
    <scope>NUCLEOTIDE SEQUENCE [LARGE SCALE GENOMIC DNA]</scope>
    <source>
        <strain evidence="7">JCM 16021</strain>
    </source>
</reference>
<dbReference type="PANTHER" id="PTHR43110">
    <property type="entry name" value="THIOL PEROXIDASE"/>
    <property type="match status" value="1"/>
</dbReference>
<dbReference type="InterPro" id="IPR000866">
    <property type="entry name" value="AhpC/TSA"/>
</dbReference>
<dbReference type="InterPro" id="IPR024706">
    <property type="entry name" value="Peroxiredoxin_AhpC-typ"/>
</dbReference>
<evidence type="ECO:0000256" key="1">
    <source>
        <dbReference type="ARBA" id="ARBA00022559"/>
    </source>
</evidence>
<dbReference type="SUPFAM" id="SSF52833">
    <property type="entry name" value="Thioredoxin-like"/>
    <property type="match status" value="1"/>
</dbReference>